<dbReference type="GeneID" id="29288710"/>
<keyword evidence="4" id="KW-0670">Pyruvate</keyword>
<dbReference type="GO" id="GO:0004398">
    <property type="term" value="F:histidine decarboxylase activity"/>
    <property type="evidence" value="ECO:0007669"/>
    <property type="project" value="InterPro"/>
</dbReference>
<dbReference type="InterPro" id="IPR016106">
    <property type="entry name" value="Pyr-dep_his-deCO2ase_N"/>
</dbReference>
<dbReference type="Gene3D" id="4.10.510.10">
    <property type="entry name" value="Pyruvoyl-Dependent Histidine Decarboxylas, subunit A"/>
    <property type="match status" value="1"/>
</dbReference>
<keyword evidence="2" id="KW-0210">Decarboxylase</keyword>
<dbReference type="EMBL" id="KX808497">
    <property type="protein sequence ID" value="AOP19222.1"/>
    <property type="molecule type" value="Genomic_DNA"/>
</dbReference>
<organism evidence="5">
    <name type="scientific">Derbesia sp. WEST4838</name>
    <dbReference type="NCBI Taxonomy" id="1847751"/>
    <lineage>
        <taxon>Eukaryota</taxon>
        <taxon>Viridiplantae</taxon>
        <taxon>Chlorophyta</taxon>
        <taxon>core chlorophytes</taxon>
        <taxon>Ulvophyceae</taxon>
        <taxon>TCBD clade</taxon>
        <taxon>Bryopsidales</taxon>
        <taxon>Bryopsidineae</taxon>
        <taxon>Derbesiaceae</taxon>
        <taxon>Derbesia</taxon>
    </lineage>
</organism>
<evidence type="ECO:0000313" key="5">
    <source>
        <dbReference type="EMBL" id="AOP19222.1"/>
    </source>
</evidence>
<protein>
    <recommendedName>
        <fullName evidence="6">Histidine decarboxylase</fullName>
    </recommendedName>
</protein>
<dbReference type="SUPFAM" id="SSF56271">
    <property type="entry name" value="Pyruvoyl-dependent histidine and arginine decarboxylases"/>
    <property type="match status" value="1"/>
</dbReference>
<geneLocation type="chloroplast" evidence="5"/>
<dbReference type="Gene3D" id="3.50.20.10">
    <property type="entry name" value="Pyruvoyl-Dependent Histidine Decarboxylase, subunit B"/>
    <property type="match status" value="1"/>
</dbReference>
<evidence type="ECO:0000256" key="4">
    <source>
        <dbReference type="ARBA" id="ARBA00023317"/>
    </source>
</evidence>
<keyword evidence="5" id="KW-0150">Chloroplast</keyword>
<reference evidence="5" key="1">
    <citation type="journal article" date="2016" name="Genome Biol. Evol.">
        <title>Evolutionary Dynamics of Chloroplast Genomes in Low Light: A Case Study of the Endolithic Green Alga Ostreobium quekettii.</title>
        <authorList>
            <person name="R Marcelino V."/>
            <person name="Cremen M.C."/>
            <person name="Jackson C.J."/>
            <person name="Larkum A.A."/>
            <person name="Verbruggen H."/>
        </authorList>
    </citation>
    <scope>NUCLEOTIDE SEQUENCE</scope>
</reference>
<dbReference type="InterPro" id="IPR016105">
    <property type="entry name" value="Pyr-dep_his/arg-deCO2ase_sand"/>
</dbReference>
<evidence type="ECO:0008006" key="6">
    <source>
        <dbReference type="Google" id="ProtNLM"/>
    </source>
</evidence>
<name>A0A1C9JBK2_9CHLO</name>
<dbReference type="InterPro" id="IPR016104">
    <property type="entry name" value="Pyr-dep_his/arg-deCO2ase"/>
</dbReference>
<dbReference type="SFLD" id="SFLDS00055">
    <property type="entry name" value="Pyruvoyl-Dependent_Histidine/A"/>
    <property type="match status" value="1"/>
</dbReference>
<gene>
    <name evidence="5" type="primary">orf281</name>
</gene>
<dbReference type="Pfam" id="PF02329">
    <property type="entry name" value="HDC"/>
    <property type="match status" value="1"/>
</dbReference>
<dbReference type="RefSeq" id="YP_009306318.1">
    <property type="nucleotide sequence ID" value="NC_031367.1"/>
</dbReference>
<accession>A0A1C9JBK2</accession>
<sequence length="281" mass="30226">MNLDDIINGAIGTFDNNCAGYMNPGASGNGYIATLKLSVGSVEADMDEGLERIVSYDTCETTDAYIGQINMLTASSFCGLNGAIWGYDLAKSESYSENKCLLTVKQGKSEVPVYDVFPLLDTTYRLFGTRNQKRFAPLPGAMVICANKNAYTSIKGGPVWCVIALAIASNRQIHSNLFMEDCDASAPIQPDEYVQMMSQAIAECGQNQGVEYERIFIGCKSLTVPSGTIGCALTCAPYVTLAKNAIPSGSKASDLMNMSISQWEEALGLRPLPPYPVHSNS</sequence>
<evidence type="ECO:0000256" key="3">
    <source>
        <dbReference type="ARBA" id="ARBA00023239"/>
    </source>
</evidence>
<keyword evidence="3" id="KW-0456">Lyase</keyword>
<reference evidence="5" key="2">
    <citation type="submission" date="2016-08" db="EMBL/GenBank/DDBJ databases">
        <authorList>
            <person name="Seilhamer J.J."/>
        </authorList>
    </citation>
    <scope>NUCLEOTIDE SEQUENCE</scope>
</reference>
<evidence type="ECO:0000256" key="2">
    <source>
        <dbReference type="ARBA" id="ARBA00022793"/>
    </source>
</evidence>
<proteinExistence type="predicted"/>
<dbReference type="GO" id="GO:0006547">
    <property type="term" value="P:L-histidine metabolic process"/>
    <property type="evidence" value="ECO:0007669"/>
    <property type="project" value="InterPro"/>
</dbReference>
<dbReference type="InterPro" id="IPR003427">
    <property type="entry name" value="His_de-COase_proenz"/>
</dbReference>
<keyword evidence="5" id="KW-0934">Plastid</keyword>
<dbReference type="PIRSF" id="PIRSF001341">
    <property type="entry name" value="His_decarboxylas"/>
    <property type="match status" value="1"/>
</dbReference>
<evidence type="ECO:0000256" key="1">
    <source>
        <dbReference type="ARBA" id="ARBA00001928"/>
    </source>
</evidence>
<comment type="cofactor">
    <cofactor evidence="1">
        <name>pyruvate</name>
        <dbReference type="ChEBI" id="CHEBI:15361"/>
    </cofactor>
</comment>
<dbReference type="AlphaFoldDB" id="A0A1C9JBK2"/>